<evidence type="ECO:0000256" key="9">
    <source>
        <dbReference type="SAM" id="Phobius"/>
    </source>
</evidence>
<dbReference type="EMBL" id="OK491499">
    <property type="protein sequence ID" value="UDL13982.1"/>
    <property type="molecule type" value="Viral_cRNA"/>
</dbReference>
<evidence type="ECO:0000256" key="5">
    <source>
        <dbReference type="ARBA" id="ARBA00022879"/>
    </source>
</evidence>
<evidence type="ECO:0000256" key="1">
    <source>
        <dbReference type="ARBA" id="ARBA00004563"/>
    </source>
</evidence>
<keyword evidence="5" id="KW-0261">Viral envelope protein</keyword>
<dbReference type="SUPFAM" id="SSF161008">
    <property type="entry name" value="Viral glycoprotein ectodomain-like"/>
    <property type="match status" value="1"/>
</dbReference>
<evidence type="ECO:0000256" key="3">
    <source>
        <dbReference type="ARBA" id="ARBA00022729"/>
    </source>
</evidence>
<evidence type="ECO:0000256" key="8">
    <source>
        <dbReference type="ARBA" id="ARBA00023180"/>
    </source>
</evidence>
<feature type="domain" description="Spike glycoprotein fusion" evidence="10">
    <location>
        <begin position="59"/>
        <end position="148"/>
    </location>
</feature>
<keyword evidence="4" id="KW-0946">Virion</keyword>
<dbReference type="GeneID" id="80544522"/>
<evidence type="ECO:0000313" key="13">
    <source>
        <dbReference type="Proteomes" id="UP001157219"/>
    </source>
</evidence>
<dbReference type="KEGG" id="vg:80544522"/>
<dbReference type="GO" id="GO:0055036">
    <property type="term" value="C:virion membrane"/>
    <property type="evidence" value="ECO:0007669"/>
    <property type="project" value="UniProtKB-SubCell"/>
</dbReference>
<name>A0A8K1YQP2_9RHAB</name>
<evidence type="ECO:0000256" key="6">
    <source>
        <dbReference type="ARBA" id="ARBA00022989"/>
    </source>
</evidence>
<evidence type="ECO:0000259" key="11">
    <source>
        <dbReference type="Pfam" id="PF24833"/>
    </source>
</evidence>
<accession>A0A8K1YQP2</accession>
<sequence length="449" mass="52023">MAYIIFPILLLGAFRLASRQDLTCPSLTDDSNLNIIYNTTYSVPKVSTNVLETNSYKLKGFDCYKIIMKTTCEANLLSKNRINYEKVVISVDEKECKLGSSLELIEYPIPHCEWNMFSSSINVKTLEFIHYKEKSYYVNPQTGFLVGQMELFNYCDDKYCVYKRNQGIWIKDKNDNTYDCSKHNVNTMYVADMLIGKVGDRRVIKVSNRTIYEEDVCTISRCGVKLMYLSDFEIYKLPTGIDFKKCKEGHVTMIKNNQLIKQLQSEIECVSYVEDMISSKTINYEQLRKLHPTNIGVHKVYRLNSNQKLEVSMAYYTRIDDIEIINKENHWITCGKKYKCSYNGAIHSGELILNGTFSVDDYTRYIDEKPEPIVINLDYEPAIKDMTLTTQQYSESSTFNLISKYWMWTGELLLIVIAVCCLLTCIIRSCKSKGSHINLISGRRVNDIY</sequence>
<proteinExistence type="predicted"/>
<keyword evidence="7 9" id="KW-0472">Membrane</keyword>
<dbReference type="GO" id="GO:0019031">
    <property type="term" value="C:viral envelope"/>
    <property type="evidence" value="ECO:0007669"/>
    <property type="project" value="UniProtKB-KW"/>
</dbReference>
<reference evidence="12" key="1">
    <citation type="submission" date="2021-09" db="EMBL/GenBank/DDBJ databases">
        <authorList>
            <person name="Li N.N."/>
        </authorList>
    </citation>
    <scope>NUCLEOTIDE SEQUENCE</scope>
    <source>
        <strain evidence="12">Novel_23</strain>
    </source>
</reference>
<dbReference type="InterPro" id="IPR055447">
    <property type="entry name" value="Rhabdo_glycop_CD"/>
</dbReference>
<feature type="transmembrane region" description="Helical" evidence="9">
    <location>
        <begin position="405"/>
        <end position="427"/>
    </location>
</feature>
<evidence type="ECO:0000256" key="4">
    <source>
        <dbReference type="ARBA" id="ARBA00022844"/>
    </source>
</evidence>
<keyword evidence="13" id="KW-1185">Reference proteome</keyword>
<keyword evidence="6 9" id="KW-1133">Transmembrane helix</keyword>
<dbReference type="Pfam" id="PF24833">
    <property type="entry name" value="Rhabdo_glycop_CD"/>
    <property type="match status" value="1"/>
</dbReference>
<evidence type="ECO:0000313" key="12">
    <source>
        <dbReference type="EMBL" id="UDL13982.1"/>
    </source>
</evidence>
<keyword evidence="8" id="KW-0325">Glycoprotein</keyword>
<comment type="subcellular location">
    <subcellularLocation>
        <location evidence="1">Virion membrane</location>
        <topology evidence="1">Single-pass type I membrane protein</topology>
    </subcellularLocation>
</comment>
<evidence type="ECO:0000259" key="10">
    <source>
        <dbReference type="Pfam" id="PF00974"/>
    </source>
</evidence>
<evidence type="ECO:0000256" key="2">
    <source>
        <dbReference type="ARBA" id="ARBA00022692"/>
    </source>
</evidence>
<dbReference type="Pfam" id="PF00974">
    <property type="entry name" value="Rhabdo_glycop_FD"/>
    <property type="match status" value="1"/>
</dbReference>
<organism evidence="12 13">
    <name type="scientific">Xiangshan rhabdo-like virus 1</name>
    <dbReference type="NCBI Taxonomy" id="2886224"/>
    <lineage>
        <taxon>Viruses</taxon>
        <taxon>Riboviria</taxon>
        <taxon>Orthornavirae</taxon>
        <taxon>Negarnaviricota</taxon>
        <taxon>Haploviricotina</taxon>
        <taxon>Monjiviricetes</taxon>
        <taxon>Mononegavirales</taxon>
        <taxon>Rhabdoviridae</taxon>
        <taxon>Alpharhabdovirinae</taxon>
        <taxon>Almendravirus</taxon>
        <taxon>Almendravirus xiangshan</taxon>
    </lineage>
</organism>
<protein>
    <submittedName>
        <fullName evidence="12">Spike glycoprotein</fullName>
    </submittedName>
</protein>
<dbReference type="Proteomes" id="UP001157219">
    <property type="component" value="Segment"/>
</dbReference>
<keyword evidence="3" id="KW-0732">Signal</keyword>
<dbReference type="InterPro" id="IPR001903">
    <property type="entry name" value="Rhabdo_glycop_FD"/>
</dbReference>
<dbReference type="RefSeq" id="YP_010805617.1">
    <property type="nucleotide sequence ID" value="NC_077158.1"/>
</dbReference>
<feature type="domain" description="Spike glycoprotein G central" evidence="11">
    <location>
        <begin position="247"/>
        <end position="342"/>
    </location>
</feature>
<evidence type="ECO:0000256" key="7">
    <source>
        <dbReference type="ARBA" id="ARBA00023136"/>
    </source>
</evidence>
<keyword evidence="2 9" id="KW-0812">Transmembrane</keyword>